<feature type="domain" description="HTH arsR-type" evidence="1">
    <location>
        <begin position="4"/>
        <end position="99"/>
    </location>
</feature>
<comment type="caution">
    <text evidence="2">The sequence shown here is derived from an EMBL/GenBank/DDBJ whole genome shotgun (WGS) entry which is preliminary data.</text>
</comment>
<dbReference type="STRING" id="472175.EL18_00683"/>
<accession>A0A084U9N0</accession>
<dbReference type="PROSITE" id="PS50987">
    <property type="entry name" value="HTH_ARSR_2"/>
    <property type="match status" value="1"/>
</dbReference>
<dbReference type="CDD" id="cd00090">
    <property type="entry name" value="HTH_ARSR"/>
    <property type="match status" value="1"/>
</dbReference>
<dbReference type="Pfam" id="PF08241">
    <property type="entry name" value="Methyltransf_11"/>
    <property type="match status" value="1"/>
</dbReference>
<dbReference type="Proteomes" id="UP000053675">
    <property type="component" value="Unassembled WGS sequence"/>
</dbReference>
<dbReference type="RefSeq" id="WP_036479755.1">
    <property type="nucleotide sequence ID" value="NZ_JMQM01000001.1"/>
</dbReference>
<dbReference type="InterPro" id="IPR036388">
    <property type="entry name" value="WH-like_DNA-bd_sf"/>
</dbReference>
<dbReference type="GO" id="GO:0008757">
    <property type="term" value="F:S-adenosylmethionine-dependent methyltransferase activity"/>
    <property type="evidence" value="ECO:0007669"/>
    <property type="project" value="InterPro"/>
</dbReference>
<dbReference type="SMART" id="SM00418">
    <property type="entry name" value="HTH_ARSR"/>
    <property type="match status" value="1"/>
</dbReference>
<dbReference type="Pfam" id="PF01022">
    <property type="entry name" value="HTH_5"/>
    <property type="match status" value="1"/>
</dbReference>
<dbReference type="eggNOG" id="COG2226">
    <property type="taxonomic scope" value="Bacteria"/>
</dbReference>
<dbReference type="PANTHER" id="PTHR42912:SF93">
    <property type="entry name" value="N6-ADENOSINE-METHYLTRANSFERASE TMT1A"/>
    <property type="match status" value="1"/>
</dbReference>
<dbReference type="InterPro" id="IPR001845">
    <property type="entry name" value="HTH_ArsR_DNA-bd_dom"/>
</dbReference>
<dbReference type="EMBL" id="JMQM01000001">
    <property type="protein sequence ID" value="KFB09666.1"/>
    <property type="molecule type" value="Genomic_DNA"/>
</dbReference>
<dbReference type="InterPro" id="IPR050508">
    <property type="entry name" value="Methyltransf_Superfamily"/>
</dbReference>
<name>A0A084U9N0_9HYPH</name>
<dbReference type="InterPro" id="IPR013216">
    <property type="entry name" value="Methyltransf_11"/>
</dbReference>
<gene>
    <name evidence="2" type="ORF">EL18_00683</name>
</gene>
<dbReference type="AlphaFoldDB" id="A0A084U9N0"/>
<dbReference type="InterPro" id="IPR029063">
    <property type="entry name" value="SAM-dependent_MTases_sf"/>
</dbReference>
<keyword evidence="3" id="KW-1185">Reference proteome</keyword>
<dbReference type="Gene3D" id="3.40.50.150">
    <property type="entry name" value="Vaccinia Virus protein VP39"/>
    <property type="match status" value="1"/>
</dbReference>
<dbReference type="Gene3D" id="1.10.10.10">
    <property type="entry name" value="Winged helix-like DNA-binding domain superfamily/Winged helix DNA-binding domain"/>
    <property type="match status" value="1"/>
</dbReference>
<protein>
    <submittedName>
        <fullName evidence="2">Transcriptional regulator, ArsR family</fullName>
    </submittedName>
</protein>
<reference evidence="2 3" key="1">
    <citation type="submission" date="2014-05" db="EMBL/GenBank/DDBJ databases">
        <title>Draft Genome Sequence of Nitratireductor basaltis Strain UMTGB225, A Marine Bacterium Isolated from Green Barrel Tunicate.</title>
        <authorList>
            <person name="Gan H.Y."/>
        </authorList>
    </citation>
    <scope>NUCLEOTIDE SEQUENCE [LARGE SCALE GENOMIC DNA]</scope>
    <source>
        <strain evidence="2 3">UMTGB225</strain>
    </source>
</reference>
<evidence type="ECO:0000313" key="3">
    <source>
        <dbReference type="Proteomes" id="UP000053675"/>
    </source>
</evidence>
<dbReference type="GO" id="GO:0003700">
    <property type="term" value="F:DNA-binding transcription factor activity"/>
    <property type="evidence" value="ECO:0007669"/>
    <property type="project" value="InterPro"/>
</dbReference>
<dbReference type="PATRIC" id="fig|472175.3.peg.698"/>
<proteinExistence type="predicted"/>
<dbReference type="PANTHER" id="PTHR42912">
    <property type="entry name" value="METHYLTRANSFERASE"/>
    <property type="match status" value="1"/>
</dbReference>
<evidence type="ECO:0000259" key="1">
    <source>
        <dbReference type="PROSITE" id="PS50987"/>
    </source>
</evidence>
<sequence>MLSRPTIQFETMVETLKAAAEPSRLRILVLLSHTDLTVSDLTEILNQSQPRVSRHLKLLLEADMILRYQEGSWAFFRLSESEAARDFIEAVVGKVDQADAVIERDLERLEAIKRRRQERAAEYFAHNAASWDEIRSLHVPDVAVEQALLELIGDEPFQSMADLGTGTGRLLELFAPLYRRGVGVDLSREMLAVARANLEKADILHAQVRLGDVYAPPVERDAHDLVTLHQVLHYLDDPAQVVGEAAKLLRPAGRLVIVDFATHDLEFLREEHAHLRLGFSDRQIRDWVEEAGLVLTETRSFAPETNGDAGLTVKLWIAQDQRLLIADTELSAAAGTEIA</sequence>
<organism evidence="2 3">
    <name type="scientific">Nitratireductor basaltis</name>
    <dbReference type="NCBI Taxonomy" id="472175"/>
    <lineage>
        <taxon>Bacteria</taxon>
        <taxon>Pseudomonadati</taxon>
        <taxon>Pseudomonadota</taxon>
        <taxon>Alphaproteobacteria</taxon>
        <taxon>Hyphomicrobiales</taxon>
        <taxon>Phyllobacteriaceae</taxon>
        <taxon>Nitratireductor</taxon>
    </lineage>
</organism>
<dbReference type="InterPro" id="IPR036390">
    <property type="entry name" value="WH_DNA-bd_sf"/>
</dbReference>
<dbReference type="PRINTS" id="PR00778">
    <property type="entry name" value="HTHARSR"/>
</dbReference>
<dbReference type="CDD" id="cd02440">
    <property type="entry name" value="AdoMet_MTases"/>
    <property type="match status" value="1"/>
</dbReference>
<dbReference type="eggNOG" id="COG0640">
    <property type="taxonomic scope" value="Bacteria"/>
</dbReference>
<dbReference type="SUPFAM" id="SSF53335">
    <property type="entry name" value="S-adenosyl-L-methionine-dependent methyltransferases"/>
    <property type="match status" value="1"/>
</dbReference>
<dbReference type="NCBIfam" id="NF033788">
    <property type="entry name" value="HTH_metalloreg"/>
    <property type="match status" value="1"/>
</dbReference>
<dbReference type="SUPFAM" id="SSF46785">
    <property type="entry name" value="Winged helix' DNA-binding domain"/>
    <property type="match status" value="1"/>
</dbReference>
<dbReference type="InterPro" id="IPR011991">
    <property type="entry name" value="ArsR-like_HTH"/>
</dbReference>
<dbReference type="OrthoDB" id="9789575at2"/>
<evidence type="ECO:0000313" key="2">
    <source>
        <dbReference type="EMBL" id="KFB09666.1"/>
    </source>
</evidence>